<dbReference type="Proteomes" id="UP000248806">
    <property type="component" value="Unassembled WGS sequence"/>
</dbReference>
<organism evidence="1 2">
    <name type="scientific">Thermosporothrix hazakensis</name>
    <dbReference type="NCBI Taxonomy" id="644383"/>
    <lineage>
        <taxon>Bacteria</taxon>
        <taxon>Bacillati</taxon>
        <taxon>Chloroflexota</taxon>
        <taxon>Ktedonobacteria</taxon>
        <taxon>Ktedonobacterales</taxon>
        <taxon>Thermosporotrichaceae</taxon>
        <taxon>Thermosporothrix</taxon>
    </lineage>
</organism>
<proteinExistence type="predicted"/>
<reference evidence="1 2" key="1">
    <citation type="submission" date="2018-06" db="EMBL/GenBank/DDBJ databases">
        <title>Genomic Encyclopedia of Archaeal and Bacterial Type Strains, Phase II (KMG-II): from individual species to whole genera.</title>
        <authorList>
            <person name="Goeker M."/>
        </authorList>
    </citation>
    <scope>NUCLEOTIDE SEQUENCE [LARGE SCALE GENOMIC DNA]</scope>
    <source>
        <strain evidence="1 2">ATCC BAA-1881</strain>
    </source>
</reference>
<evidence type="ECO:0000313" key="2">
    <source>
        <dbReference type="Proteomes" id="UP000248806"/>
    </source>
</evidence>
<dbReference type="AlphaFoldDB" id="A0A326U365"/>
<dbReference type="EMBL" id="QKUF01000015">
    <property type="protein sequence ID" value="PZW26344.1"/>
    <property type="molecule type" value="Genomic_DNA"/>
</dbReference>
<gene>
    <name evidence="1" type="ORF">EI42_03924</name>
</gene>
<name>A0A326U365_THEHA</name>
<accession>A0A326U365</accession>
<dbReference type="RefSeq" id="WP_111324267.1">
    <property type="nucleotide sequence ID" value="NZ_BIFX01000001.1"/>
</dbReference>
<keyword evidence="2" id="KW-1185">Reference proteome</keyword>
<evidence type="ECO:0000313" key="1">
    <source>
        <dbReference type="EMBL" id="PZW26344.1"/>
    </source>
</evidence>
<protein>
    <submittedName>
        <fullName evidence="1">Uncharacterized protein</fullName>
    </submittedName>
</protein>
<sequence>MLNYHAHSAVWKQRLQRLEMETECQMLLSGNRRSITEAGAHAIASVGRGFIVLGTWMVRCEKRPAEKHVHVLSCDLP</sequence>
<comment type="caution">
    <text evidence="1">The sequence shown here is derived from an EMBL/GenBank/DDBJ whole genome shotgun (WGS) entry which is preliminary data.</text>
</comment>